<reference evidence="4 5" key="1">
    <citation type="submission" date="2014-09" db="EMBL/GenBank/DDBJ databases">
        <authorList>
            <person name="Ellenberger Sabrina"/>
        </authorList>
    </citation>
    <scope>NUCLEOTIDE SEQUENCE [LARGE SCALE GENOMIC DNA]</scope>
    <source>
        <strain evidence="4 5">CBS 412.66</strain>
    </source>
</reference>
<evidence type="ECO:0000313" key="5">
    <source>
        <dbReference type="Proteomes" id="UP000054107"/>
    </source>
</evidence>
<keyword evidence="5" id="KW-1185">Reference proteome</keyword>
<accession>A0A0B7NGD1</accession>
<organism evidence="4 5">
    <name type="scientific">Parasitella parasitica</name>
    <dbReference type="NCBI Taxonomy" id="35722"/>
    <lineage>
        <taxon>Eukaryota</taxon>
        <taxon>Fungi</taxon>
        <taxon>Fungi incertae sedis</taxon>
        <taxon>Mucoromycota</taxon>
        <taxon>Mucoromycotina</taxon>
        <taxon>Mucoromycetes</taxon>
        <taxon>Mucorales</taxon>
        <taxon>Mucorineae</taxon>
        <taxon>Mucoraceae</taxon>
        <taxon>Parasitella</taxon>
    </lineage>
</organism>
<dbReference type="AlphaFoldDB" id="A0A0B7NGD1"/>
<dbReference type="InterPro" id="IPR010095">
    <property type="entry name" value="Cas12f1-like_TNB"/>
</dbReference>
<dbReference type="GO" id="GO:0003677">
    <property type="term" value="F:DNA binding"/>
    <property type="evidence" value="ECO:0007669"/>
    <property type="project" value="UniProtKB-KW"/>
</dbReference>
<dbReference type="Proteomes" id="UP000054107">
    <property type="component" value="Unassembled WGS sequence"/>
</dbReference>
<evidence type="ECO:0000256" key="1">
    <source>
        <dbReference type="ARBA" id="ARBA00023125"/>
    </source>
</evidence>
<gene>
    <name evidence="4" type="primary">PARPA_11909.1 scaffold 44722</name>
</gene>
<feature type="region of interest" description="Disordered" evidence="2">
    <location>
        <begin position="372"/>
        <end position="394"/>
    </location>
</feature>
<keyword evidence="1" id="KW-0238">DNA-binding</keyword>
<evidence type="ECO:0000313" key="4">
    <source>
        <dbReference type="EMBL" id="CEP17611.1"/>
    </source>
</evidence>
<dbReference type="OrthoDB" id="2438399at2759"/>
<evidence type="ECO:0000256" key="2">
    <source>
        <dbReference type="SAM" id="MobiDB-lite"/>
    </source>
</evidence>
<protein>
    <recommendedName>
        <fullName evidence="3">Cas12f1-like TNB domain-containing protein</fullName>
    </recommendedName>
</protein>
<dbReference type="Pfam" id="PF07282">
    <property type="entry name" value="Cas12f1-like_TNB"/>
    <property type="match status" value="1"/>
</dbReference>
<dbReference type="STRING" id="35722.A0A0B7NGD1"/>
<dbReference type="EMBL" id="LN733710">
    <property type="protein sequence ID" value="CEP17611.1"/>
    <property type="molecule type" value="Genomic_DNA"/>
</dbReference>
<feature type="domain" description="Cas12f1-like TNB" evidence="3">
    <location>
        <begin position="457"/>
        <end position="509"/>
    </location>
</feature>
<evidence type="ECO:0000259" key="3">
    <source>
        <dbReference type="Pfam" id="PF07282"/>
    </source>
</evidence>
<name>A0A0B7NGD1_9FUNG</name>
<proteinExistence type="predicted"/>
<sequence length="533" mass="62063">MHEFWQERDPNTLSLQELLAAPSSDVDANSNSNYYILLHCKEDIPEFLILYVPVDKQQTHYKLQTYWSYIRRQHPTIVYSVNLDSGNSHCVTEACVQVATTYSNAIVETFEKRVMSYLYYLIQNICMSMKPDQVKLVVKEYCYQYVFRGEPKWPTSIDPSNKGKLKIRDSCNTLRNLSNESISLKSLSAFLGNYVRWFSYILSIYKEDHRAHSPFDVRQLPLPRRFSITPIPSCRCKFVTVSASALSSFIKGTRPTGYEGQLELLYRVFNFTKLRFRDTKEYYDLTGSTKYTIKLQNLKNEAGITPIKTDIPTAKTCLAAVYHTYAAYMLLHRQALLDFYGFQRAKVRFYLYQGRQKAPQIMVNMLVNGGKKYNRRQRSKKKKRAKQKKRLKKQNRVIPPTTAKPAKFHQYTNKVPLIVFGSGMFGKDSVKLKGNKTGVTDILWRAIKKREKEGDLLAITIDEFKTSRICYRCYEDSLKKVDNVKGVSVLGCENCKTLWQRDVNAAKNMLLISSYIWNDHDRPFMFRRRTTTA</sequence>